<protein>
    <recommendedName>
        <fullName evidence="3">Nucleotidyltransferase-like protein</fullName>
    </recommendedName>
</protein>
<comment type="caution">
    <text evidence="1">The sequence shown here is derived from an EMBL/GenBank/DDBJ whole genome shotgun (WGS) entry which is preliminary data.</text>
</comment>
<dbReference type="SUPFAM" id="SSF81301">
    <property type="entry name" value="Nucleotidyltransferase"/>
    <property type="match status" value="1"/>
</dbReference>
<dbReference type="Proteomes" id="UP000247150">
    <property type="component" value="Unassembled WGS sequence"/>
</dbReference>
<evidence type="ECO:0008006" key="3">
    <source>
        <dbReference type="Google" id="ProtNLM"/>
    </source>
</evidence>
<dbReference type="Gene3D" id="3.30.460.10">
    <property type="entry name" value="Beta Polymerase, domain 2"/>
    <property type="match status" value="1"/>
</dbReference>
<organism evidence="1 2">
    <name type="scientific">Cytobacillus oceanisediminis</name>
    <dbReference type="NCBI Taxonomy" id="665099"/>
    <lineage>
        <taxon>Bacteria</taxon>
        <taxon>Bacillati</taxon>
        <taxon>Bacillota</taxon>
        <taxon>Bacilli</taxon>
        <taxon>Bacillales</taxon>
        <taxon>Bacillaceae</taxon>
        <taxon>Cytobacillus</taxon>
    </lineage>
</organism>
<evidence type="ECO:0000313" key="2">
    <source>
        <dbReference type="Proteomes" id="UP000247150"/>
    </source>
</evidence>
<proteinExistence type="predicted"/>
<dbReference type="RefSeq" id="WP_309043753.1">
    <property type="nucleotide sequence ID" value="NZ_QGTW01000010.1"/>
</dbReference>
<dbReference type="InterPro" id="IPR043519">
    <property type="entry name" value="NT_sf"/>
</dbReference>
<dbReference type="EMBL" id="QGTW01000010">
    <property type="protein sequence ID" value="PWW26641.1"/>
    <property type="molecule type" value="Genomic_DNA"/>
</dbReference>
<reference evidence="1 2" key="1">
    <citation type="submission" date="2018-05" db="EMBL/GenBank/DDBJ databases">
        <title>Freshwater and sediment microbial communities from various areas in North America, analyzing microbe dynamics in response to fracking.</title>
        <authorList>
            <person name="Lamendella R."/>
        </authorList>
    </citation>
    <scope>NUCLEOTIDE SEQUENCE [LARGE SCALE GENOMIC DNA]</scope>
    <source>
        <strain evidence="1 2">15_TX</strain>
    </source>
</reference>
<gene>
    <name evidence="1" type="ORF">DFO73_110215</name>
</gene>
<name>A0A2V2ZQM5_9BACI</name>
<evidence type="ECO:0000313" key="1">
    <source>
        <dbReference type="EMBL" id="PWW26641.1"/>
    </source>
</evidence>
<dbReference type="AlphaFoldDB" id="A0A2V2ZQM5"/>
<accession>A0A2V2ZQM5</accession>
<sequence length="70" mass="8038">MGLETKHKSRDLEVPKHRQVLLNSIEQDLLNDENVLAVFYGGSLGNQNTDVYSDIDLRIVVKDEVFEEYS</sequence>